<dbReference type="PANTHER" id="PTHR34701">
    <property type="entry name" value="TRANSCRIPTIONAL REGULATOR MRAZ"/>
    <property type="match status" value="1"/>
</dbReference>
<dbReference type="SUPFAM" id="SSF89447">
    <property type="entry name" value="AbrB/MazE/MraZ-like"/>
    <property type="match status" value="1"/>
</dbReference>
<feature type="domain" description="SpoVT-AbrB" evidence="9">
    <location>
        <begin position="81"/>
        <end position="124"/>
    </location>
</feature>
<dbReference type="Pfam" id="PF02381">
    <property type="entry name" value="MraZ"/>
    <property type="match status" value="2"/>
</dbReference>
<dbReference type="PROSITE" id="PS51740">
    <property type="entry name" value="SPOVT_ABRB"/>
    <property type="match status" value="2"/>
</dbReference>
<dbReference type="KEGG" id="apb:SAR116_2343"/>
<dbReference type="InterPro" id="IPR007159">
    <property type="entry name" value="SpoVT-AbrB_dom"/>
</dbReference>
<comment type="subunit">
    <text evidence="7">Forms oligomers.</text>
</comment>
<keyword evidence="6 7" id="KW-0804">Transcription</keyword>
<dbReference type="OrthoDB" id="9807753at2"/>
<keyword evidence="10" id="KW-0436">Ligase</keyword>
<dbReference type="AlphaFoldDB" id="D5BPT4"/>
<dbReference type="GO" id="GO:0005737">
    <property type="term" value="C:cytoplasm"/>
    <property type="evidence" value="ECO:0007669"/>
    <property type="project" value="UniProtKB-UniRule"/>
</dbReference>
<dbReference type="HOGENOM" id="CLU_107907_1_0_5"/>
<evidence type="ECO:0000256" key="3">
    <source>
        <dbReference type="ARBA" id="ARBA00022737"/>
    </source>
</evidence>
<dbReference type="HAMAP" id="MF_01008">
    <property type="entry name" value="MraZ"/>
    <property type="match status" value="1"/>
</dbReference>
<dbReference type="eggNOG" id="COG2001">
    <property type="taxonomic scope" value="Bacteria"/>
</dbReference>
<dbReference type="InterPro" id="IPR035644">
    <property type="entry name" value="MraZ_C"/>
</dbReference>
<dbReference type="CDD" id="cd16321">
    <property type="entry name" value="MraZ_C"/>
    <property type="match status" value="1"/>
</dbReference>
<dbReference type="GO" id="GO:0000976">
    <property type="term" value="F:transcription cis-regulatory region binding"/>
    <property type="evidence" value="ECO:0007669"/>
    <property type="project" value="TreeGrafter"/>
</dbReference>
<comment type="subcellular location">
    <subcellularLocation>
        <location evidence="7">Cytoplasm</location>
        <location evidence="7">Nucleoid</location>
    </subcellularLocation>
</comment>
<dbReference type="Gene3D" id="3.40.1550.20">
    <property type="entry name" value="Transcriptional regulator MraZ domain"/>
    <property type="match status" value="1"/>
</dbReference>
<dbReference type="GO" id="GO:0003700">
    <property type="term" value="F:DNA-binding transcription factor activity"/>
    <property type="evidence" value="ECO:0007669"/>
    <property type="project" value="UniProtKB-UniRule"/>
</dbReference>
<gene>
    <name evidence="7" type="primary">mraZ</name>
    <name evidence="10" type="ordered locus">SAR116_2343</name>
</gene>
<keyword evidence="3" id="KW-0677">Repeat</keyword>
<evidence type="ECO:0000256" key="8">
    <source>
        <dbReference type="SAM" id="MobiDB-lite"/>
    </source>
</evidence>
<evidence type="ECO:0000256" key="1">
    <source>
        <dbReference type="ARBA" id="ARBA00013860"/>
    </source>
</evidence>
<dbReference type="PANTHER" id="PTHR34701:SF1">
    <property type="entry name" value="TRANSCRIPTIONAL REGULATOR MRAZ"/>
    <property type="match status" value="1"/>
</dbReference>
<dbReference type="EMBL" id="CP001751">
    <property type="protein sequence ID" value="ADE40586.1"/>
    <property type="molecule type" value="Genomic_DNA"/>
</dbReference>
<evidence type="ECO:0000259" key="9">
    <source>
        <dbReference type="PROSITE" id="PS51740"/>
    </source>
</evidence>
<keyword evidence="5 7" id="KW-0238">DNA-binding</keyword>
<dbReference type="InterPro" id="IPR003444">
    <property type="entry name" value="MraZ"/>
</dbReference>
<evidence type="ECO:0000256" key="5">
    <source>
        <dbReference type="ARBA" id="ARBA00023125"/>
    </source>
</evidence>
<dbReference type="GO" id="GO:2000143">
    <property type="term" value="P:negative regulation of DNA-templated transcription initiation"/>
    <property type="evidence" value="ECO:0007669"/>
    <property type="project" value="TreeGrafter"/>
</dbReference>
<protein>
    <recommendedName>
        <fullName evidence="1 7">Transcriptional regulator MraZ</fullName>
    </recommendedName>
</protein>
<evidence type="ECO:0000256" key="6">
    <source>
        <dbReference type="ARBA" id="ARBA00023163"/>
    </source>
</evidence>
<dbReference type="InterPro" id="IPR035642">
    <property type="entry name" value="MraZ_N"/>
</dbReference>
<comment type="similarity">
    <text evidence="7">Belongs to the MraZ family.</text>
</comment>
<proteinExistence type="inferred from homology"/>
<evidence type="ECO:0000313" key="10">
    <source>
        <dbReference type="EMBL" id="ADE40586.1"/>
    </source>
</evidence>
<reference evidence="10 11" key="1">
    <citation type="journal article" date="2010" name="J. Bacteriol.">
        <title>Complete genome sequence of "Candidatus Puniceispirillum marinum" IMCC1322, a representative of the SAR116 clade in the Alphaproteobacteria.</title>
        <authorList>
            <person name="Oh H.M."/>
            <person name="Kwon K.K."/>
            <person name="Kang I."/>
            <person name="Kang S.G."/>
            <person name="Lee J.H."/>
            <person name="Kim S.J."/>
            <person name="Cho J.C."/>
        </authorList>
    </citation>
    <scope>NUCLEOTIDE SEQUENCE [LARGE SCALE GENOMIC DNA]</scope>
    <source>
        <strain evidence="10 11">IMCC1322</strain>
    </source>
</reference>
<dbReference type="STRING" id="488538.SAR116_2343"/>
<dbReference type="InterPro" id="IPR020603">
    <property type="entry name" value="MraZ_dom"/>
</dbReference>
<organism evidence="10 11">
    <name type="scientific">Puniceispirillum marinum (strain IMCC1322)</name>
    <dbReference type="NCBI Taxonomy" id="488538"/>
    <lineage>
        <taxon>Bacteria</taxon>
        <taxon>Pseudomonadati</taxon>
        <taxon>Pseudomonadota</taxon>
        <taxon>Alphaproteobacteria</taxon>
        <taxon>Candidatus Puniceispirillales</taxon>
        <taxon>Candidatus Puniceispirillaceae</taxon>
        <taxon>Candidatus Puniceispirillum</taxon>
    </lineage>
</organism>
<name>D5BPT4_PUNMI</name>
<dbReference type="InterPro" id="IPR038619">
    <property type="entry name" value="MraZ_sf"/>
</dbReference>
<evidence type="ECO:0000256" key="4">
    <source>
        <dbReference type="ARBA" id="ARBA00023015"/>
    </source>
</evidence>
<feature type="domain" description="SpoVT-AbrB" evidence="9">
    <location>
        <begin position="7"/>
        <end position="53"/>
    </location>
</feature>
<dbReference type="RefSeq" id="WP_013047213.1">
    <property type="nucleotide sequence ID" value="NC_014010.1"/>
</dbReference>
<accession>D5BPT4</accession>
<keyword evidence="4 7" id="KW-0805">Transcription regulation</keyword>
<evidence type="ECO:0000313" key="11">
    <source>
        <dbReference type="Proteomes" id="UP000007460"/>
    </source>
</evidence>
<dbReference type="Proteomes" id="UP000007460">
    <property type="component" value="Chromosome"/>
</dbReference>
<dbReference type="CDD" id="cd16320">
    <property type="entry name" value="MraZ_N"/>
    <property type="match status" value="1"/>
</dbReference>
<evidence type="ECO:0000256" key="7">
    <source>
        <dbReference type="HAMAP-Rule" id="MF_01008"/>
    </source>
</evidence>
<keyword evidence="2 7" id="KW-0963">Cytoplasm</keyword>
<dbReference type="GO" id="GO:0016874">
    <property type="term" value="F:ligase activity"/>
    <property type="evidence" value="ECO:0007669"/>
    <property type="project" value="UniProtKB-KW"/>
</dbReference>
<sequence length="160" mass="17835">MDLFLSTFEHRIDKKGRLSVPAPFRAVLERRDDPLYIYKSLTEPCLEGCGSERIGQIVDAIDTMDSLSEEVATLQTMLSSAQEMKLDSEGRIMLSADFIAFAALDESALYAGIGRSFQIWLPDRYRNRETDARNRAKTAGLPSLRLGRSAPQDPPHSGGR</sequence>
<dbReference type="GO" id="GO:0009295">
    <property type="term" value="C:nucleoid"/>
    <property type="evidence" value="ECO:0007669"/>
    <property type="project" value="UniProtKB-SubCell"/>
</dbReference>
<dbReference type="InterPro" id="IPR037914">
    <property type="entry name" value="SpoVT-AbrB_sf"/>
</dbReference>
<evidence type="ECO:0000256" key="2">
    <source>
        <dbReference type="ARBA" id="ARBA00022490"/>
    </source>
</evidence>
<keyword evidence="11" id="KW-1185">Reference proteome</keyword>
<feature type="region of interest" description="Disordered" evidence="8">
    <location>
        <begin position="131"/>
        <end position="160"/>
    </location>
</feature>